<evidence type="ECO:0000313" key="2">
    <source>
        <dbReference type="EMBL" id="KAJ7710775.1"/>
    </source>
</evidence>
<keyword evidence="3" id="KW-1185">Reference proteome</keyword>
<dbReference type="Proteomes" id="UP001221757">
    <property type="component" value="Unassembled WGS sequence"/>
</dbReference>
<organism evidence="2 3">
    <name type="scientific">Mycena rosella</name>
    <name type="common">Pink bonnet</name>
    <name type="synonym">Agaricus rosellus</name>
    <dbReference type="NCBI Taxonomy" id="1033263"/>
    <lineage>
        <taxon>Eukaryota</taxon>
        <taxon>Fungi</taxon>
        <taxon>Dikarya</taxon>
        <taxon>Basidiomycota</taxon>
        <taxon>Agaricomycotina</taxon>
        <taxon>Agaricomycetes</taxon>
        <taxon>Agaricomycetidae</taxon>
        <taxon>Agaricales</taxon>
        <taxon>Marasmiineae</taxon>
        <taxon>Mycenaceae</taxon>
        <taxon>Mycena</taxon>
    </lineage>
</organism>
<gene>
    <name evidence="2" type="ORF">B0H17DRAFT_1173628</name>
</gene>
<feature type="compositionally biased region" description="Basic and acidic residues" evidence="1">
    <location>
        <begin position="35"/>
        <end position="44"/>
    </location>
</feature>
<dbReference type="EMBL" id="JARKIE010000001">
    <property type="protein sequence ID" value="KAJ7710775.1"/>
    <property type="molecule type" value="Genomic_DNA"/>
</dbReference>
<comment type="caution">
    <text evidence="2">The sequence shown here is derived from an EMBL/GenBank/DDBJ whole genome shotgun (WGS) entry which is preliminary data.</text>
</comment>
<accession>A0AAD7H354</accession>
<protein>
    <submittedName>
        <fullName evidence="2">Uncharacterized protein</fullName>
    </submittedName>
</protein>
<proteinExistence type="predicted"/>
<name>A0AAD7H354_MYCRO</name>
<feature type="compositionally biased region" description="Low complexity" evidence="1">
    <location>
        <begin position="22"/>
        <end position="34"/>
    </location>
</feature>
<dbReference type="AlphaFoldDB" id="A0AAD7H354"/>
<reference evidence="2" key="1">
    <citation type="submission" date="2023-03" db="EMBL/GenBank/DDBJ databases">
        <title>Massive genome expansion in bonnet fungi (Mycena s.s.) driven by repeated elements and novel gene families across ecological guilds.</title>
        <authorList>
            <consortium name="Lawrence Berkeley National Laboratory"/>
            <person name="Harder C.B."/>
            <person name="Miyauchi S."/>
            <person name="Viragh M."/>
            <person name="Kuo A."/>
            <person name="Thoen E."/>
            <person name="Andreopoulos B."/>
            <person name="Lu D."/>
            <person name="Skrede I."/>
            <person name="Drula E."/>
            <person name="Henrissat B."/>
            <person name="Morin E."/>
            <person name="Kohler A."/>
            <person name="Barry K."/>
            <person name="LaButti K."/>
            <person name="Morin E."/>
            <person name="Salamov A."/>
            <person name="Lipzen A."/>
            <person name="Mereny Z."/>
            <person name="Hegedus B."/>
            <person name="Baldrian P."/>
            <person name="Stursova M."/>
            <person name="Weitz H."/>
            <person name="Taylor A."/>
            <person name="Grigoriev I.V."/>
            <person name="Nagy L.G."/>
            <person name="Martin F."/>
            <person name="Kauserud H."/>
        </authorList>
    </citation>
    <scope>NUCLEOTIDE SEQUENCE</scope>
    <source>
        <strain evidence="2">CBHHK067</strain>
    </source>
</reference>
<evidence type="ECO:0000313" key="3">
    <source>
        <dbReference type="Proteomes" id="UP001221757"/>
    </source>
</evidence>
<feature type="compositionally biased region" description="Basic and acidic residues" evidence="1">
    <location>
        <begin position="52"/>
        <end position="63"/>
    </location>
</feature>
<evidence type="ECO:0000256" key="1">
    <source>
        <dbReference type="SAM" id="MobiDB-lite"/>
    </source>
</evidence>
<feature type="region of interest" description="Disordered" evidence="1">
    <location>
        <begin position="15"/>
        <end position="80"/>
    </location>
</feature>
<sequence length="169" mass="19126">MYGWAERSSFISGQNLQYEVVSPSHSRTSGSRTSGDAKENRSRLILDSSGELDERGLRVRSDCPDDQDQDQDPGSATRKTMYLTESLNRKMEGGDERILHQITPFVNCKGSKWGATSARGMCRQKTNCGFDRNLLQPWREPQDAGDGLRQTELFSSELLRCNGMERQDR</sequence>